<evidence type="ECO:0000259" key="3">
    <source>
        <dbReference type="Pfam" id="PF00892"/>
    </source>
</evidence>
<dbReference type="InParanoid" id="A0A1V9XIZ8"/>
<feature type="transmembrane region" description="Helical" evidence="1">
    <location>
        <begin position="161"/>
        <end position="183"/>
    </location>
</feature>
<sequence>MAWTGYQLFLAGLLVGTGSINTLATKWADKAVVPGSPHGRLRNGTSTLTPHPFSHPFLQALGMFFGEFTCLLMFKLLLWFYNRRAGDPSDEAMMPNILKGNRSFNPLIFLPPALCDMIGTTVMYVGLNLTYASSAQMFRGAVIIFTGLFSMLLLRRRLVCFQWIGIVIVLAGLTIIGCADMFFGNNRYVGNEPNTAGVITGDFLIIAAQVIVATQMVLEEKFLLGNNVPPMQAVGWEGFFGMICLGLLLVPFYFVYVDGAPIEDTVDGLYQIYNSRQVAIGYFGTVTSISFFNFAGVSVTKELSATTRTVLDSVRIIVIWVFSLAVQWQDFTVLTLGGFAVLLTGMMLYNNVLIMPFLVSRGCVANPAASDTDDDRRVLANEES</sequence>
<feature type="transmembrane region" description="Helical" evidence="1">
    <location>
        <begin position="239"/>
        <end position="257"/>
    </location>
</feature>
<keyword evidence="5" id="KW-1185">Reference proteome</keyword>
<proteinExistence type="predicted"/>
<feature type="transmembrane region" description="Helical" evidence="1">
    <location>
        <begin position="57"/>
        <end position="82"/>
    </location>
</feature>
<keyword evidence="2" id="KW-0732">Signal</keyword>
<dbReference type="OrthoDB" id="29773at2759"/>
<feature type="transmembrane region" description="Helical" evidence="1">
    <location>
        <begin position="334"/>
        <end position="352"/>
    </location>
</feature>
<dbReference type="SUPFAM" id="SSF103481">
    <property type="entry name" value="Multidrug resistance efflux transporter EmrE"/>
    <property type="match status" value="1"/>
</dbReference>
<name>A0A1V9XIZ8_9ACAR</name>
<dbReference type="PANTHER" id="PTHR13146">
    <property type="match status" value="1"/>
</dbReference>
<keyword evidence="1 4" id="KW-0812">Transmembrane</keyword>
<dbReference type="AlphaFoldDB" id="A0A1V9XIZ8"/>
<feature type="transmembrane region" description="Helical" evidence="1">
    <location>
        <begin position="103"/>
        <end position="125"/>
    </location>
</feature>
<dbReference type="EMBL" id="MNPL01009830">
    <property type="protein sequence ID" value="OQR73514.1"/>
    <property type="molecule type" value="Genomic_DNA"/>
</dbReference>
<keyword evidence="1" id="KW-0472">Membrane</keyword>
<dbReference type="Pfam" id="PF00892">
    <property type="entry name" value="EamA"/>
    <property type="match status" value="1"/>
</dbReference>
<protein>
    <submittedName>
        <fullName evidence="4">Transmembrane protein C2orf18-like</fullName>
    </submittedName>
</protein>
<evidence type="ECO:0000256" key="2">
    <source>
        <dbReference type="SAM" id="SignalP"/>
    </source>
</evidence>
<dbReference type="InterPro" id="IPR000620">
    <property type="entry name" value="EamA_dom"/>
</dbReference>
<dbReference type="PANTHER" id="PTHR13146:SF0">
    <property type="entry name" value="SOLUTE CARRIER FAMILY 35 MEMBER F6"/>
    <property type="match status" value="1"/>
</dbReference>
<accession>A0A1V9XIZ8</accession>
<feature type="transmembrane region" description="Helical" evidence="1">
    <location>
        <begin position="277"/>
        <end position="297"/>
    </location>
</feature>
<gene>
    <name evidence="4" type="ORF">BIW11_09685</name>
</gene>
<dbReference type="STRING" id="418985.A0A1V9XIZ8"/>
<organism evidence="4 5">
    <name type="scientific">Tropilaelaps mercedesae</name>
    <dbReference type="NCBI Taxonomy" id="418985"/>
    <lineage>
        <taxon>Eukaryota</taxon>
        <taxon>Metazoa</taxon>
        <taxon>Ecdysozoa</taxon>
        <taxon>Arthropoda</taxon>
        <taxon>Chelicerata</taxon>
        <taxon>Arachnida</taxon>
        <taxon>Acari</taxon>
        <taxon>Parasitiformes</taxon>
        <taxon>Mesostigmata</taxon>
        <taxon>Gamasina</taxon>
        <taxon>Dermanyssoidea</taxon>
        <taxon>Laelapidae</taxon>
        <taxon>Tropilaelaps</taxon>
    </lineage>
</organism>
<dbReference type="Proteomes" id="UP000192247">
    <property type="component" value="Unassembled WGS sequence"/>
</dbReference>
<comment type="caution">
    <text evidence="4">The sequence shown here is derived from an EMBL/GenBank/DDBJ whole genome shotgun (WGS) entry which is preliminary data.</text>
</comment>
<evidence type="ECO:0000313" key="5">
    <source>
        <dbReference type="Proteomes" id="UP000192247"/>
    </source>
</evidence>
<keyword evidence="1" id="KW-1133">Transmembrane helix</keyword>
<evidence type="ECO:0000313" key="4">
    <source>
        <dbReference type="EMBL" id="OQR73514.1"/>
    </source>
</evidence>
<feature type="transmembrane region" description="Helical" evidence="1">
    <location>
        <begin position="137"/>
        <end position="154"/>
    </location>
</feature>
<evidence type="ECO:0000256" key="1">
    <source>
        <dbReference type="SAM" id="Phobius"/>
    </source>
</evidence>
<dbReference type="InterPro" id="IPR037185">
    <property type="entry name" value="EmrE-like"/>
</dbReference>
<feature type="signal peptide" evidence="2">
    <location>
        <begin position="1"/>
        <end position="24"/>
    </location>
</feature>
<feature type="chain" id="PRO_5013252383" evidence="2">
    <location>
        <begin position="25"/>
        <end position="384"/>
    </location>
</feature>
<dbReference type="GO" id="GO:0016020">
    <property type="term" value="C:membrane"/>
    <property type="evidence" value="ECO:0007669"/>
    <property type="project" value="InterPro"/>
</dbReference>
<feature type="domain" description="EamA" evidence="3">
    <location>
        <begin position="60"/>
        <end position="176"/>
    </location>
</feature>
<reference evidence="4 5" key="1">
    <citation type="journal article" date="2017" name="Gigascience">
        <title>Draft genome of the honey bee ectoparasitic mite, Tropilaelaps mercedesae, is shaped by the parasitic life history.</title>
        <authorList>
            <person name="Dong X."/>
            <person name="Armstrong S.D."/>
            <person name="Xia D."/>
            <person name="Makepeace B.L."/>
            <person name="Darby A.C."/>
            <person name="Kadowaki T."/>
        </authorList>
    </citation>
    <scope>NUCLEOTIDE SEQUENCE [LARGE SCALE GENOMIC DNA]</scope>
    <source>
        <strain evidence="4">Wuxi-XJTLU</strain>
    </source>
</reference>
<dbReference type="FunCoup" id="A0A1V9XIZ8">
    <property type="interactions" value="1076"/>
</dbReference>